<accession>T1JIK6</accession>
<sequence length="149" mass="16603">MVQTEDQYIYIHTCLRDLLMGKTASDSEPLYANICKGVPRVTTLPHHAVQWLCRCNEGVTPTALPLTIVAIVVSRRFLVLDGRFLALDGRFLALDGRFLALDGRFLALDGRFLALDGRIQTSLQQLVLNTLFGDFVTTGFLLFKFAAIV</sequence>
<keyword evidence="2" id="KW-1185">Reference proteome</keyword>
<name>T1JIK6_STRMM</name>
<dbReference type="HOGENOM" id="CLU_1752006_0_0_1"/>
<dbReference type="EMBL" id="AFFK01018321">
    <property type="status" value="NOT_ANNOTATED_CDS"/>
    <property type="molecule type" value="Genomic_DNA"/>
</dbReference>
<reference evidence="1" key="2">
    <citation type="submission" date="2015-02" db="UniProtKB">
        <authorList>
            <consortium name="EnsemblMetazoa"/>
        </authorList>
    </citation>
    <scope>IDENTIFICATION</scope>
</reference>
<dbReference type="EnsemblMetazoa" id="SMAR013687-RA">
    <property type="protein sequence ID" value="SMAR013687-PA"/>
    <property type="gene ID" value="SMAR013687"/>
</dbReference>
<reference evidence="2" key="1">
    <citation type="submission" date="2011-05" db="EMBL/GenBank/DDBJ databases">
        <authorList>
            <person name="Richards S.R."/>
            <person name="Qu J."/>
            <person name="Jiang H."/>
            <person name="Jhangiani S.N."/>
            <person name="Agravi P."/>
            <person name="Goodspeed R."/>
            <person name="Gross S."/>
            <person name="Mandapat C."/>
            <person name="Jackson L."/>
            <person name="Mathew T."/>
            <person name="Pu L."/>
            <person name="Thornton R."/>
            <person name="Saada N."/>
            <person name="Wilczek-Boney K.B."/>
            <person name="Lee S."/>
            <person name="Kovar C."/>
            <person name="Wu Y."/>
            <person name="Scherer S.E."/>
            <person name="Worley K.C."/>
            <person name="Muzny D.M."/>
            <person name="Gibbs R."/>
        </authorList>
    </citation>
    <scope>NUCLEOTIDE SEQUENCE</scope>
    <source>
        <strain evidence="2">Brora</strain>
    </source>
</reference>
<proteinExistence type="predicted"/>
<protein>
    <submittedName>
        <fullName evidence="1">Uncharacterized protein</fullName>
    </submittedName>
</protein>
<evidence type="ECO:0000313" key="2">
    <source>
        <dbReference type="Proteomes" id="UP000014500"/>
    </source>
</evidence>
<evidence type="ECO:0000313" key="1">
    <source>
        <dbReference type="EnsemblMetazoa" id="SMAR013687-PA"/>
    </source>
</evidence>
<dbReference type="Proteomes" id="UP000014500">
    <property type="component" value="Unassembled WGS sequence"/>
</dbReference>
<organism evidence="1 2">
    <name type="scientific">Strigamia maritima</name>
    <name type="common">European centipede</name>
    <name type="synonym">Geophilus maritimus</name>
    <dbReference type="NCBI Taxonomy" id="126957"/>
    <lineage>
        <taxon>Eukaryota</taxon>
        <taxon>Metazoa</taxon>
        <taxon>Ecdysozoa</taxon>
        <taxon>Arthropoda</taxon>
        <taxon>Myriapoda</taxon>
        <taxon>Chilopoda</taxon>
        <taxon>Pleurostigmophora</taxon>
        <taxon>Geophilomorpha</taxon>
        <taxon>Linotaeniidae</taxon>
        <taxon>Strigamia</taxon>
    </lineage>
</organism>
<dbReference type="AlphaFoldDB" id="T1JIK6"/>